<accession>A0A426ZWJ0</accession>
<comment type="caution">
    <text evidence="1">The sequence shown here is derived from an EMBL/GenBank/DDBJ whole genome shotgun (WGS) entry which is preliminary data.</text>
</comment>
<organism evidence="1 2">
    <name type="scientific">Ensete ventricosum</name>
    <name type="common">Abyssinian banana</name>
    <name type="synonym">Musa ensete</name>
    <dbReference type="NCBI Taxonomy" id="4639"/>
    <lineage>
        <taxon>Eukaryota</taxon>
        <taxon>Viridiplantae</taxon>
        <taxon>Streptophyta</taxon>
        <taxon>Embryophyta</taxon>
        <taxon>Tracheophyta</taxon>
        <taxon>Spermatophyta</taxon>
        <taxon>Magnoliopsida</taxon>
        <taxon>Liliopsida</taxon>
        <taxon>Zingiberales</taxon>
        <taxon>Musaceae</taxon>
        <taxon>Ensete</taxon>
    </lineage>
</organism>
<proteinExistence type="predicted"/>
<dbReference type="EMBL" id="AMZH03004733">
    <property type="protein sequence ID" value="RRT68327.1"/>
    <property type="molecule type" value="Genomic_DNA"/>
</dbReference>
<reference evidence="1 2" key="1">
    <citation type="journal article" date="2014" name="Agronomy (Basel)">
        <title>A Draft Genome Sequence for Ensete ventricosum, the Drought-Tolerant Tree Against Hunger.</title>
        <authorList>
            <person name="Harrison J."/>
            <person name="Moore K.A."/>
            <person name="Paszkiewicz K."/>
            <person name="Jones T."/>
            <person name="Grant M."/>
            <person name="Ambacheew D."/>
            <person name="Muzemil S."/>
            <person name="Studholme D.J."/>
        </authorList>
    </citation>
    <scope>NUCLEOTIDE SEQUENCE [LARGE SCALE GENOMIC DNA]</scope>
</reference>
<protein>
    <submittedName>
        <fullName evidence="1">Uncharacterized protein</fullName>
    </submittedName>
</protein>
<name>A0A426ZWJ0_ENSVE</name>
<evidence type="ECO:0000313" key="2">
    <source>
        <dbReference type="Proteomes" id="UP000287651"/>
    </source>
</evidence>
<gene>
    <name evidence="1" type="ORF">B296_00035446</name>
</gene>
<dbReference type="Proteomes" id="UP000287651">
    <property type="component" value="Unassembled WGS sequence"/>
</dbReference>
<evidence type="ECO:0000313" key="1">
    <source>
        <dbReference type="EMBL" id="RRT68327.1"/>
    </source>
</evidence>
<sequence>MVHVHHWLQVYSRIHQAFQSNDWVPWLKVCFPCNLVHWLVYIMVSSDKLV</sequence>
<dbReference type="AlphaFoldDB" id="A0A426ZWJ0"/>